<dbReference type="GO" id="GO:0005737">
    <property type="term" value="C:cytoplasm"/>
    <property type="evidence" value="ECO:0007669"/>
    <property type="project" value="TreeGrafter"/>
</dbReference>
<dbReference type="GO" id="GO:0003700">
    <property type="term" value="F:DNA-binding transcription factor activity"/>
    <property type="evidence" value="ECO:0007669"/>
    <property type="project" value="InterPro"/>
</dbReference>
<dbReference type="SMART" id="SM00342">
    <property type="entry name" value="HTH_ARAC"/>
    <property type="match status" value="1"/>
</dbReference>
<dbReference type="EMBL" id="VMNK01000002">
    <property type="protein sequence ID" value="TVO59438.1"/>
    <property type="molecule type" value="Genomic_DNA"/>
</dbReference>
<keyword evidence="8" id="KW-0804">Transcription</keyword>
<evidence type="ECO:0000256" key="1">
    <source>
        <dbReference type="ARBA" id="ARBA00000086"/>
    </source>
</evidence>
<dbReference type="Pfam" id="PF12833">
    <property type="entry name" value="HTH_18"/>
    <property type="match status" value="1"/>
</dbReference>
<comment type="caution">
    <text evidence="11">The sequence shown here is derived from an EMBL/GenBank/DDBJ whole genome shotgun (WGS) entry which is preliminary data.</text>
</comment>
<dbReference type="PANTHER" id="PTHR43003">
    <property type="entry name" value="DNA-3-METHYLADENINE GLYCOSYLASE"/>
    <property type="match status" value="1"/>
</dbReference>
<keyword evidence="5" id="KW-0227">DNA damage</keyword>
<dbReference type="SMART" id="SM00478">
    <property type="entry name" value="ENDO3c"/>
    <property type="match status" value="1"/>
</dbReference>
<comment type="cofactor">
    <cofactor evidence="2">
        <name>Zn(2+)</name>
        <dbReference type="ChEBI" id="CHEBI:29105"/>
    </cofactor>
</comment>
<dbReference type="GO" id="GO:0008168">
    <property type="term" value="F:methyltransferase activity"/>
    <property type="evidence" value="ECO:0007669"/>
    <property type="project" value="UniProtKB-KW"/>
</dbReference>
<comment type="catalytic activity">
    <reaction evidence="1">
        <text>Hydrolysis of alkylated DNA, releasing 3-methyladenine, 3-methylguanine, 7-methylguanine and 7-methyladenine.</text>
        <dbReference type="EC" id="3.2.2.21"/>
    </reaction>
</comment>
<dbReference type="GO" id="GO:0008725">
    <property type="term" value="F:DNA-3-methyladenine glycosylase activity"/>
    <property type="evidence" value="ECO:0007669"/>
    <property type="project" value="TreeGrafter"/>
</dbReference>
<dbReference type="SMART" id="SM01009">
    <property type="entry name" value="AlkA_N"/>
    <property type="match status" value="1"/>
</dbReference>
<evidence type="ECO:0000256" key="2">
    <source>
        <dbReference type="ARBA" id="ARBA00001947"/>
    </source>
</evidence>
<dbReference type="GO" id="GO:0008270">
    <property type="term" value="F:zinc ion binding"/>
    <property type="evidence" value="ECO:0007669"/>
    <property type="project" value="InterPro"/>
</dbReference>
<dbReference type="PROSITE" id="PS01124">
    <property type="entry name" value="HTH_ARAC_FAMILY_2"/>
    <property type="match status" value="1"/>
</dbReference>
<dbReference type="InterPro" id="IPR018060">
    <property type="entry name" value="HTH_AraC"/>
</dbReference>
<protein>
    <recommendedName>
        <fullName evidence="3">DNA-3-methyladenine glycosylase II</fullName>
        <ecNumber evidence="3">3.2.2.21</ecNumber>
    </recommendedName>
</protein>
<dbReference type="GO" id="GO:0006285">
    <property type="term" value="P:base-excision repair, AP site formation"/>
    <property type="evidence" value="ECO:0007669"/>
    <property type="project" value="TreeGrafter"/>
</dbReference>
<dbReference type="SUPFAM" id="SSF55945">
    <property type="entry name" value="TATA-box binding protein-like"/>
    <property type="match status" value="1"/>
</dbReference>
<accession>A0A557R2S6</accession>
<dbReference type="InterPro" id="IPR010316">
    <property type="entry name" value="AlkA_N"/>
</dbReference>
<dbReference type="InterPro" id="IPR011257">
    <property type="entry name" value="DNA_glycosylase"/>
</dbReference>
<evidence type="ECO:0000256" key="7">
    <source>
        <dbReference type="ARBA" id="ARBA00023159"/>
    </source>
</evidence>
<sequence length="477" mass="51563">MELDPDRCYDAFTTHDARFDGRVFVGVSSTGIYCRPVCRVRTPRRTVCSFYVSAAAAEAAGFRPCLRCRPELAPGLSAMDASATLAHAAAGLIDAHLADDLSVTSLAGKVGITDRHLRRLFREQFGVAPADYLRTRRLLLAKRLLTDTALPVTEVAAAAGFGSLRALESAFQRNYRMVPSALRGKVRQMAGDGLHFTLAYRPPFDFARLIDFLAGRTILGVEQVADGEYRRTVRLDGHRGWLRVRPGKTALEVTLSPTLSAVVPAVLAGVRRLFDLDADPLAVLQALGPLSEARPGLRLPGAFDGIEMAVRAVLGQQITVKAARTLAGRFAAAFGEPIETPWAELNTGFPSAERIAELSISQIAERGVISRRAEVIIALAAGVAEGRLMLSPGAPVQETIAQLQALPGIGPWTAHYIAMRALAWPDAYPDGDYGVRAALGMCSTREARLQAEAWRPWRAYAVMHLWASLGEAEETPS</sequence>
<keyword evidence="4" id="KW-0808">Transferase</keyword>
<evidence type="ECO:0000256" key="5">
    <source>
        <dbReference type="ARBA" id="ARBA00022763"/>
    </source>
</evidence>
<dbReference type="Pfam" id="PF00730">
    <property type="entry name" value="HhH-GPD"/>
    <property type="match status" value="1"/>
</dbReference>
<feature type="domain" description="HTH araC/xylS-type" evidence="10">
    <location>
        <begin position="87"/>
        <end position="185"/>
    </location>
</feature>
<keyword evidence="6" id="KW-0805">Transcription regulation</keyword>
<keyword evidence="7" id="KW-0010">Activator</keyword>
<dbReference type="GO" id="GO:0032993">
    <property type="term" value="C:protein-DNA complex"/>
    <property type="evidence" value="ECO:0007669"/>
    <property type="project" value="TreeGrafter"/>
</dbReference>
<dbReference type="Proteomes" id="UP000319502">
    <property type="component" value="Unassembled WGS sequence"/>
</dbReference>
<proteinExistence type="predicted"/>
<organism evidence="11 12">
    <name type="scientific">Denitromonas halophila</name>
    <dbReference type="NCBI Taxonomy" id="1629404"/>
    <lineage>
        <taxon>Bacteria</taxon>
        <taxon>Pseudomonadati</taxon>
        <taxon>Pseudomonadota</taxon>
        <taxon>Betaproteobacteria</taxon>
        <taxon>Rhodocyclales</taxon>
        <taxon>Zoogloeaceae</taxon>
        <taxon>Denitromonas</taxon>
    </lineage>
</organism>
<dbReference type="EC" id="3.2.2.21" evidence="3"/>
<evidence type="ECO:0000256" key="4">
    <source>
        <dbReference type="ARBA" id="ARBA00022603"/>
    </source>
</evidence>
<dbReference type="Gene3D" id="3.30.310.20">
    <property type="entry name" value="DNA-3-methyladenine glycosylase AlkA, N-terminal domain"/>
    <property type="match status" value="1"/>
</dbReference>
<evidence type="ECO:0000256" key="6">
    <source>
        <dbReference type="ARBA" id="ARBA00023015"/>
    </source>
</evidence>
<evidence type="ECO:0000313" key="12">
    <source>
        <dbReference type="Proteomes" id="UP000319502"/>
    </source>
</evidence>
<dbReference type="GO" id="GO:0032259">
    <property type="term" value="P:methylation"/>
    <property type="evidence" value="ECO:0007669"/>
    <property type="project" value="UniProtKB-KW"/>
</dbReference>
<dbReference type="SUPFAM" id="SSF48150">
    <property type="entry name" value="DNA-glycosylase"/>
    <property type="match status" value="1"/>
</dbReference>
<dbReference type="InterPro" id="IPR003265">
    <property type="entry name" value="HhH-GPD_domain"/>
</dbReference>
<dbReference type="SUPFAM" id="SSF46689">
    <property type="entry name" value="Homeodomain-like"/>
    <property type="match status" value="2"/>
</dbReference>
<dbReference type="OrthoDB" id="9811249at2"/>
<evidence type="ECO:0000259" key="10">
    <source>
        <dbReference type="PROSITE" id="PS01124"/>
    </source>
</evidence>
<evidence type="ECO:0000256" key="9">
    <source>
        <dbReference type="ARBA" id="ARBA00023204"/>
    </source>
</evidence>
<name>A0A557R2S6_9RHOO</name>
<dbReference type="RefSeq" id="WP_144307947.1">
    <property type="nucleotide sequence ID" value="NZ_VMNK01000002.1"/>
</dbReference>
<dbReference type="InterPro" id="IPR023170">
    <property type="entry name" value="HhH_base_excis_C"/>
</dbReference>
<keyword evidence="12" id="KW-1185">Reference proteome</keyword>
<dbReference type="Pfam" id="PF02805">
    <property type="entry name" value="Ada_Zn_binding"/>
    <property type="match status" value="1"/>
</dbReference>
<dbReference type="GO" id="GO:0032131">
    <property type="term" value="F:alkylated DNA binding"/>
    <property type="evidence" value="ECO:0007669"/>
    <property type="project" value="TreeGrafter"/>
</dbReference>
<keyword evidence="4" id="KW-0489">Methyltransferase</keyword>
<dbReference type="SUPFAM" id="SSF57884">
    <property type="entry name" value="Ada DNA repair protein, N-terminal domain (N-Ada 10)"/>
    <property type="match status" value="1"/>
</dbReference>
<dbReference type="GO" id="GO:0006307">
    <property type="term" value="P:DNA alkylation repair"/>
    <property type="evidence" value="ECO:0007669"/>
    <property type="project" value="TreeGrafter"/>
</dbReference>
<dbReference type="Gene3D" id="1.10.340.30">
    <property type="entry name" value="Hypothetical protein, domain 2"/>
    <property type="match status" value="1"/>
</dbReference>
<dbReference type="InterPro" id="IPR004026">
    <property type="entry name" value="Ada_DNA_repair_Zn-bd"/>
</dbReference>
<evidence type="ECO:0000256" key="3">
    <source>
        <dbReference type="ARBA" id="ARBA00012000"/>
    </source>
</evidence>
<reference evidence="11 12" key="1">
    <citation type="submission" date="2019-07" db="EMBL/GenBank/DDBJ databases">
        <title>The pathways for chlorine oxyanion respiration interact through the shared metabolite chlorate.</title>
        <authorList>
            <person name="Barnum T.P."/>
            <person name="Cheng Y."/>
            <person name="Hill K.A."/>
            <person name="Lucas L.N."/>
            <person name="Carlson H.K."/>
            <person name="Coates J.D."/>
        </authorList>
    </citation>
    <scope>NUCLEOTIDE SEQUENCE [LARGE SCALE GENOMIC DNA]</scope>
    <source>
        <strain evidence="11 12">SFB-3</strain>
    </source>
</reference>
<evidence type="ECO:0000313" key="11">
    <source>
        <dbReference type="EMBL" id="TVO59438.1"/>
    </source>
</evidence>
<dbReference type="CDD" id="cd00056">
    <property type="entry name" value="ENDO3c"/>
    <property type="match status" value="1"/>
</dbReference>
<evidence type="ECO:0000256" key="8">
    <source>
        <dbReference type="ARBA" id="ARBA00023163"/>
    </source>
</evidence>
<dbReference type="Pfam" id="PF06029">
    <property type="entry name" value="AlkA_N"/>
    <property type="match status" value="1"/>
</dbReference>
<gene>
    <name evidence="11" type="ORF">FHP91_01620</name>
</gene>
<dbReference type="AlphaFoldDB" id="A0A557R2S6"/>
<dbReference type="Gene3D" id="3.40.10.10">
    <property type="entry name" value="DNA Methylphosphotriester Repair Domain"/>
    <property type="match status" value="1"/>
</dbReference>
<dbReference type="InterPro" id="IPR051912">
    <property type="entry name" value="Alkylbase_DNA_Glycosylase/TA"/>
</dbReference>
<dbReference type="InterPro" id="IPR009057">
    <property type="entry name" value="Homeodomain-like_sf"/>
</dbReference>
<dbReference type="Gene3D" id="1.10.1670.10">
    <property type="entry name" value="Helix-hairpin-Helix base-excision DNA repair enzymes (C-terminal)"/>
    <property type="match status" value="1"/>
</dbReference>
<dbReference type="InterPro" id="IPR037046">
    <property type="entry name" value="AlkA_N_sf"/>
</dbReference>
<dbReference type="PANTHER" id="PTHR43003:SF13">
    <property type="entry name" value="DNA-3-METHYLADENINE GLYCOSYLASE 2"/>
    <property type="match status" value="1"/>
</dbReference>
<dbReference type="Gene3D" id="1.10.10.60">
    <property type="entry name" value="Homeodomain-like"/>
    <property type="match status" value="1"/>
</dbReference>
<dbReference type="GO" id="GO:0043565">
    <property type="term" value="F:sequence-specific DNA binding"/>
    <property type="evidence" value="ECO:0007669"/>
    <property type="project" value="InterPro"/>
</dbReference>
<keyword evidence="9" id="KW-0234">DNA repair</keyword>
<dbReference type="InterPro" id="IPR035451">
    <property type="entry name" value="Ada-like_dom_sf"/>
</dbReference>
<dbReference type="GO" id="GO:0043916">
    <property type="term" value="F:DNA-7-methylguanine glycosylase activity"/>
    <property type="evidence" value="ECO:0007669"/>
    <property type="project" value="TreeGrafter"/>
</dbReference>